<accession>A0ACA9RV63</accession>
<name>A0ACA9RV63_9GLOM</name>
<reference evidence="1" key="1">
    <citation type="submission" date="2021-06" db="EMBL/GenBank/DDBJ databases">
        <authorList>
            <person name="Kallberg Y."/>
            <person name="Tangrot J."/>
            <person name="Rosling A."/>
        </authorList>
    </citation>
    <scope>NUCLEOTIDE SEQUENCE</scope>
    <source>
        <strain evidence="1">MA461A</strain>
    </source>
</reference>
<proteinExistence type="predicted"/>
<evidence type="ECO:0000313" key="1">
    <source>
        <dbReference type="EMBL" id="CAG8812942.1"/>
    </source>
</evidence>
<feature type="non-terminal residue" evidence="1">
    <location>
        <position position="1"/>
    </location>
</feature>
<keyword evidence="2" id="KW-1185">Reference proteome</keyword>
<protein>
    <submittedName>
        <fullName evidence="1">9798_t:CDS:1</fullName>
    </submittedName>
</protein>
<dbReference type="EMBL" id="CAJVQC010074292">
    <property type="protein sequence ID" value="CAG8812942.1"/>
    <property type="molecule type" value="Genomic_DNA"/>
</dbReference>
<evidence type="ECO:0000313" key="2">
    <source>
        <dbReference type="Proteomes" id="UP000789920"/>
    </source>
</evidence>
<gene>
    <name evidence="1" type="ORF">RPERSI_LOCUS23649</name>
</gene>
<sequence>IKKMEFATYSQRLETKTHLIAEYEAFKEQEQMPTDIVQMNNCFEEKENVLLAAIYEPIQESDTNNEIQAYLALPRIPSN</sequence>
<comment type="caution">
    <text evidence="1">The sequence shown here is derived from an EMBL/GenBank/DDBJ whole genome shotgun (WGS) entry which is preliminary data.</text>
</comment>
<organism evidence="1 2">
    <name type="scientific">Racocetra persica</name>
    <dbReference type="NCBI Taxonomy" id="160502"/>
    <lineage>
        <taxon>Eukaryota</taxon>
        <taxon>Fungi</taxon>
        <taxon>Fungi incertae sedis</taxon>
        <taxon>Mucoromycota</taxon>
        <taxon>Glomeromycotina</taxon>
        <taxon>Glomeromycetes</taxon>
        <taxon>Diversisporales</taxon>
        <taxon>Gigasporaceae</taxon>
        <taxon>Racocetra</taxon>
    </lineage>
</organism>
<dbReference type="Proteomes" id="UP000789920">
    <property type="component" value="Unassembled WGS sequence"/>
</dbReference>